<dbReference type="Proteomes" id="UP000016860">
    <property type="component" value="Unassembled WGS sequence"/>
</dbReference>
<keyword evidence="1" id="KW-0677">Repeat</keyword>
<evidence type="ECO:0000256" key="2">
    <source>
        <dbReference type="SAM" id="SignalP"/>
    </source>
</evidence>
<reference evidence="4 5" key="1">
    <citation type="journal article" date="2013" name="Genome Announc.">
        <title>Draft Genome Sequence of the Cellulolytic Bacterium Clostridium papyrosolvens C7 (ATCC 700395).</title>
        <authorList>
            <person name="Zepeda V."/>
            <person name="Dassa B."/>
            <person name="Borovok I."/>
            <person name="Lamed R."/>
            <person name="Bayer E.A."/>
            <person name="Cate J.H."/>
        </authorList>
    </citation>
    <scope>NUCLEOTIDE SEQUENCE [LARGE SCALE GENOMIC DNA]</scope>
    <source>
        <strain evidence="4 5">C7</strain>
    </source>
</reference>
<gene>
    <name evidence="4" type="ORF">L323_00980</name>
</gene>
<organism evidence="4 5">
    <name type="scientific">Ruminiclostridium papyrosolvens C7</name>
    <dbReference type="NCBI Taxonomy" id="1330534"/>
    <lineage>
        <taxon>Bacteria</taxon>
        <taxon>Bacillati</taxon>
        <taxon>Bacillota</taxon>
        <taxon>Clostridia</taxon>
        <taxon>Eubacteriales</taxon>
        <taxon>Oscillospiraceae</taxon>
        <taxon>Ruminiclostridium</taxon>
    </lineage>
</organism>
<feature type="domain" description="SLH" evidence="3">
    <location>
        <begin position="158"/>
        <end position="220"/>
    </location>
</feature>
<feature type="domain" description="SLH" evidence="3">
    <location>
        <begin position="92"/>
        <end position="153"/>
    </location>
</feature>
<proteinExistence type="predicted"/>
<dbReference type="STRING" id="1330534.L323_00980"/>
<feature type="chain" id="PRO_5004653886" evidence="2">
    <location>
        <begin position="24"/>
        <end position="337"/>
    </location>
</feature>
<dbReference type="InterPro" id="IPR020481">
    <property type="entry name" value="Intracell_prot_inh_BsuPI"/>
</dbReference>
<dbReference type="OrthoDB" id="2727970at2"/>
<comment type="caution">
    <text evidence="4">The sequence shown here is derived from an EMBL/GenBank/DDBJ whole genome shotgun (WGS) entry which is preliminary data.</text>
</comment>
<feature type="signal peptide" evidence="2">
    <location>
        <begin position="1"/>
        <end position="23"/>
    </location>
</feature>
<accession>U4R6H4</accession>
<name>U4R6H4_9FIRM</name>
<evidence type="ECO:0000313" key="4">
    <source>
        <dbReference type="EMBL" id="EPR14404.1"/>
    </source>
</evidence>
<dbReference type="Pfam" id="PF00395">
    <property type="entry name" value="SLH"/>
    <property type="match status" value="2"/>
</dbReference>
<protein>
    <submittedName>
        <fullName evidence="4">S-layer protein</fullName>
    </submittedName>
</protein>
<dbReference type="PATRIC" id="fig|1330534.3.peg.201"/>
<evidence type="ECO:0000256" key="1">
    <source>
        <dbReference type="ARBA" id="ARBA00022737"/>
    </source>
</evidence>
<keyword evidence="2" id="KW-0732">Signal</keyword>
<dbReference type="PROSITE" id="PS51272">
    <property type="entry name" value="SLH"/>
    <property type="match status" value="3"/>
</dbReference>
<dbReference type="AlphaFoldDB" id="U4R6H4"/>
<evidence type="ECO:0000313" key="5">
    <source>
        <dbReference type="Proteomes" id="UP000016860"/>
    </source>
</evidence>
<dbReference type="Gene3D" id="2.60.40.2360">
    <property type="entry name" value="Intracellular proteinase inhibitor BsuPI"/>
    <property type="match status" value="1"/>
</dbReference>
<evidence type="ECO:0000259" key="3">
    <source>
        <dbReference type="PROSITE" id="PS51272"/>
    </source>
</evidence>
<dbReference type="EMBL" id="ATAY01000006">
    <property type="protein sequence ID" value="EPR14404.1"/>
    <property type="molecule type" value="Genomic_DNA"/>
</dbReference>
<feature type="domain" description="SLH" evidence="3">
    <location>
        <begin position="28"/>
        <end position="90"/>
    </location>
</feature>
<dbReference type="InterPro" id="IPR001119">
    <property type="entry name" value="SLH_dom"/>
</dbReference>
<sequence length="337" mass="37362">MKRTVSALILTGAVALSSTFTFAQSTDNKEIKFNDISGHWCNSAVQMLMEKNVMPFTGEKFSPAKAITKGEFVSLLHDALGIQIEYFAAPQIKDYFDDVDQNASYSSDLIDLVTANIIEKGGKFNPGSSISREKMIHYVMNAYKYQMGDKYALINIKPPFFSDDSEVAPEFGGDVGRAAHYKLISGSKGMFHPKANTTRGEAAVVVSKLVSLIEKQNPVVTVTPEAEIKDDSIVMKVTLKNNSKKAVSFNHSSGQKYDFKFLDSNKKVLYTWSADKFFTMALMYSKIEAGESVVYTETLSGDQYKAIKDKIASMKAYVIGNSNEFTLDTQGYEIVLK</sequence>
<dbReference type="Pfam" id="PF12690">
    <property type="entry name" value="BsuPI"/>
    <property type="match status" value="1"/>
</dbReference>
<dbReference type="InterPro" id="IPR038144">
    <property type="entry name" value="IPI"/>
</dbReference>
<dbReference type="RefSeq" id="WP_020813856.1">
    <property type="nucleotide sequence ID" value="NZ_ATAY01000006.1"/>
</dbReference>